<dbReference type="EMBL" id="CAJJDN010000111">
    <property type="protein sequence ID" value="CAD8116636.1"/>
    <property type="molecule type" value="Genomic_DNA"/>
</dbReference>
<accession>A0A8S1QMF1</accession>
<protein>
    <submittedName>
        <fullName evidence="1">Uncharacterized protein</fullName>
    </submittedName>
</protein>
<comment type="caution">
    <text evidence="1">The sequence shown here is derived from an EMBL/GenBank/DDBJ whole genome shotgun (WGS) entry which is preliminary data.</text>
</comment>
<sequence>MRNINQRNKSIKKVKIYQFIQNYIKIIKAQVIEESLINYIQYQIKGIYNEEQFFINIRLNDFVIQKEEFYRNILSLFYPQKNLLYNIIVDIFQSHLDLNVIIYHSNYLTYFLKKIMKISYLWLGEEISIFIIDFIEQFQELAQKQYTINIHFQQQLISL</sequence>
<dbReference type="Proteomes" id="UP000692954">
    <property type="component" value="Unassembled WGS sequence"/>
</dbReference>
<dbReference type="AlphaFoldDB" id="A0A8S1QMF1"/>
<proteinExistence type="predicted"/>
<reference evidence="1" key="1">
    <citation type="submission" date="2021-01" db="EMBL/GenBank/DDBJ databases">
        <authorList>
            <consortium name="Genoscope - CEA"/>
            <person name="William W."/>
        </authorList>
    </citation>
    <scope>NUCLEOTIDE SEQUENCE</scope>
</reference>
<evidence type="ECO:0000313" key="1">
    <source>
        <dbReference type="EMBL" id="CAD8116636.1"/>
    </source>
</evidence>
<evidence type="ECO:0000313" key="2">
    <source>
        <dbReference type="Proteomes" id="UP000692954"/>
    </source>
</evidence>
<name>A0A8S1QMF1_9CILI</name>
<gene>
    <name evidence="1" type="ORF">PSON_ATCC_30995.1.T1110145</name>
</gene>
<keyword evidence="2" id="KW-1185">Reference proteome</keyword>
<organism evidence="1 2">
    <name type="scientific">Paramecium sonneborni</name>
    <dbReference type="NCBI Taxonomy" id="65129"/>
    <lineage>
        <taxon>Eukaryota</taxon>
        <taxon>Sar</taxon>
        <taxon>Alveolata</taxon>
        <taxon>Ciliophora</taxon>
        <taxon>Intramacronucleata</taxon>
        <taxon>Oligohymenophorea</taxon>
        <taxon>Peniculida</taxon>
        <taxon>Parameciidae</taxon>
        <taxon>Paramecium</taxon>
    </lineage>
</organism>